<comment type="caution">
    <text evidence="1">The sequence shown here is derived from an EMBL/GenBank/DDBJ whole genome shotgun (WGS) entry which is preliminary data.</text>
</comment>
<keyword evidence="2" id="KW-1185">Reference proteome</keyword>
<evidence type="ECO:0000313" key="2">
    <source>
        <dbReference type="Proteomes" id="UP000692954"/>
    </source>
</evidence>
<dbReference type="EMBL" id="CAJJDN010000100">
    <property type="protein sequence ID" value="CAD8112431.1"/>
    <property type="molecule type" value="Genomic_DNA"/>
</dbReference>
<proteinExistence type="predicted"/>
<accession>A0A8S1QC44</accession>
<organism evidence="1 2">
    <name type="scientific">Paramecium sonneborni</name>
    <dbReference type="NCBI Taxonomy" id="65129"/>
    <lineage>
        <taxon>Eukaryota</taxon>
        <taxon>Sar</taxon>
        <taxon>Alveolata</taxon>
        <taxon>Ciliophora</taxon>
        <taxon>Intramacronucleata</taxon>
        <taxon>Oligohymenophorea</taxon>
        <taxon>Peniculida</taxon>
        <taxon>Parameciidae</taxon>
        <taxon>Paramecium</taxon>
    </lineage>
</organism>
<name>A0A8S1QC44_9CILI</name>
<sequence>MQEVHAFELLIQVKQGDEQGRHYEFERYQTTSHDVQVLLVSQYVLQEVSQIDPHMLNIQCWHNNQGNLNNSSQIYKTLESKLSNHLNCYKLYNYLNKPHNNKLYYMHNLEKKIYKKYFDKILASMCYKLYQTQHHYSSYNFS</sequence>
<dbReference type="OrthoDB" id="322218at2759"/>
<evidence type="ECO:0000313" key="1">
    <source>
        <dbReference type="EMBL" id="CAD8112431.1"/>
    </source>
</evidence>
<reference evidence="1" key="1">
    <citation type="submission" date="2021-01" db="EMBL/GenBank/DDBJ databases">
        <authorList>
            <consortium name="Genoscope - CEA"/>
            <person name="William W."/>
        </authorList>
    </citation>
    <scope>NUCLEOTIDE SEQUENCE</scope>
</reference>
<dbReference type="AlphaFoldDB" id="A0A8S1QC44"/>
<dbReference type="Proteomes" id="UP000692954">
    <property type="component" value="Unassembled WGS sequence"/>
</dbReference>
<protein>
    <submittedName>
        <fullName evidence="1">Uncharacterized protein</fullName>
    </submittedName>
</protein>
<gene>
    <name evidence="1" type="ORF">PSON_ATCC_30995.1.T1000202</name>
</gene>